<evidence type="ECO:0008006" key="3">
    <source>
        <dbReference type="Google" id="ProtNLM"/>
    </source>
</evidence>
<dbReference type="PANTHER" id="PTHR31286:SF177">
    <property type="entry name" value="ENDONUCLEASE_EXONUCLEASE_PHOSPHATASE"/>
    <property type="match status" value="1"/>
</dbReference>
<accession>A0A1S4D8V7</accession>
<dbReference type="KEGG" id="nta:107827230"/>
<feature type="compositionally biased region" description="Basic residues" evidence="1">
    <location>
        <begin position="124"/>
        <end position="134"/>
    </location>
</feature>
<dbReference type="RefSeq" id="XP_016509813.1">
    <property type="nucleotide sequence ID" value="XM_016654327.1"/>
</dbReference>
<gene>
    <name evidence="2" type="primary">LOC107827230</name>
</gene>
<organism evidence="2">
    <name type="scientific">Nicotiana tabacum</name>
    <name type="common">Common tobacco</name>
    <dbReference type="NCBI Taxonomy" id="4097"/>
    <lineage>
        <taxon>Eukaryota</taxon>
        <taxon>Viridiplantae</taxon>
        <taxon>Streptophyta</taxon>
        <taxon>Embryophyta</taxon>
        <taxon>Tracheophyta</taxon>
        <taxon>Spermatophyta</taxon>
        <taxon>Magnoliopsida</taxon>
        <taxon>eudicotyledons</taxon>
        <taxon>Gunneridae</taxon>
        <taxon>Pentapetalae</taxon>
        <taxon>asterids</taxon>
        <taxon>lamiids</taxon>
        <taxon>Solanales</taxon>
        <taxon>Solanaceae</taxon>
        <taxon>Nicotianoideae</taxon>
        <taxon>Nicotianeae</taxon>
        <taxon>Nicotiana</taxon>
    </lineage>
</organism>
<feature type="region of interest" description="Disordered" evidence="1">
    <location>
        <begin position="120"/>
        <end position="299"/>
    </location>
</feature>
<dbReference type="PANTHER" id="PTHR31286">
    <property type="entry name" value="GLYCINE-RICH CELL WALL STRUCTURAL PROTEIN 1.8-LIKE"/>
    <property type="match status" value="1"/>
</dbReference>
<dbReference type="PaxDb" id="4097-A0A1S4D8V7"/>
<feature type="compositionally biased region" description="Polar residues" evidence="1">
    <location>
        <begin position="143"/>
        <end position="160"/>
    </location>
</feature>
<feature type="compositionally biased region" description="Basic and acidic residues" evidence="1">
    <location>
        <begin position="252"/>
        <end position="270"/>
    </location>
</feature>
<evidence type="ECO:0000256" key="1">
    <source>
        <dbReference type="SAM" id="MobiDB-lite"/>
    </source>
</evidence>
<proteinExistence type="predicted"/>
<dbReference type="OrthoDB" id="1304206at2759"/>
<feature type="compositionally biased region" description="Polar residues" evidence="1">
    <location>
        <begin position="225"/>
        <end position="247"/>
    </location>
</feature>
<reference evidence="2" key="1">
    <citation type="submission" date="2025-08" db="UniProtKB">
        <authorList>
            <consortium name="RefSeq"/>
        </authorList>
    </citation>
    <scope>IDENTIFICATION</scope>
</reference>
<dbReference type="AlphaFoldDB" id="A0A1S4D8V7"/>
<name>A0A1S4D8V7_TOBAC</name>
<sequence>MKLEAWTPTLNLDEDSPIVPIWVVIPELPWHFYYMKILRGILSPIGKALHLDMASFQKTRGSVAKVKMQKTKPRPHHIWLGFDEKHDENGDGRWLDVQYENIPEYTSYCKDLAHKIQTCPVRQKDKKNKKKKNNPKVNKEIPDQQNISENQPKVQNQQIQKGKHNKEGKDNNVRNHQNSKKHQTTGPNPLNDEWQTQRKRHFKGLPNLSRSQARKKRRAMKRKGTNTIQHSADSDNNVTLPKEQPQNPGKIPRFEAENTSRAEGYRDKGIDNPSLQPLVNKRRNLEEKGAASSCEAQHQ</sequence>
<dbReference type="InterPro" id="IPR040256">
    <property type="entry name" value="At4g02000-like"/>
</dbReference>
<feature type="compositionally biased region" description="Basic residues" evidence="1">
    <location>
        <begin position="212"/>
        <end position="224"/>
    </location>
</feature>
<evidence type="ECO:0000313" key="2">
    <source>
        <dbReference type="RefSeq" id="XP_016509813.1"/>
    </source>
</evidence>
<protein>
    <recommendedName>
        <fullName evidence="3">DUF4283 domain-containing protein</fullName>
    </recommendedName>
</protein>